<dbReference type="PANTHER" id="PTHR43366">
    <property type="entry name" value="PYRUVATE SYNTHASE SUBUNIT PORC"/>
    <property type="match status" value="1"/>
</dbReference>
<evidence type="ECO:0000256" key="1">
    <source>
        <dbReference type="ARBA" id="ARBA00023002"/>
    </source>
</evidence>
<comment type="caution">
    <text evidence="3">The sequence shown here is derived from an EMBL/GenBank/DDBJ whole genome shotgun (WGS) entry which is preliminary data.</text>
</comment>
<name>A0A547Q942_9RHOB</name>
<reference evidence="3 4" key="1">
    <citation type="submission" date="2019-06" db="EMBL/GenBank/DDBJ databases">
        <title>Paenimaribius caenipelagi gen. nov., sp. nov., isolated from a tidal flat.</title>
        <authorList>
            <person name="Yoon J.-H."/>
        </authorList>
    </citation>
    <scope>NUCLEOTIDE SEQUENCE [LARGE SCALE GENOMIC DNA]</scope>
    <source>
        <strain evidence="3 4">JBTF-M29</strain>
    </source>
</reference>
<organism evidence="3 4">
    <name type="scientific">Palleronia caenipelagi</name>
    <dbReference type="NCBI Taxonomy" id="2489174"/>
    <lineage>
        <taxon>Bacteria</taxon>
        <taxon>Pseudomonadati</taxon>
        <taxon>Pseudomonadota</taxon>
        <taxon>Alphaproteobacteria</taxon>
        <taxon>Rhodobacterales</taxon>
        <taxon>Roseobacteraceae</taxon>
        <taxon>Palleronia</taxon>
    </lineage>
</organism>
<dbReference type="PANTHER" id="PTHR43366:SF1">
    <property type="entry name" value="PYRUVATE SYNTHASE SUBUNIT PORC"/>
    <property type="match status" value="1"/>
</dbReference>
<evidence type="ECO:0000313" key="3">
    <source>
        <dbReference type="EMBL" id="TRD22888.1"/>
    </source>
</evidence>
<dbReference type="Proteomes" id="UP000318590">
    <property type="component" value="Unassembled WGS sequence"/>
</dbReference>
<dbReference type="GO" id="GO:0016625">
    <property type="term" value="F:oxidoreductase activity, acting on the aldehyde or oxo group of donors, iron-sulfur protein as acceptor"/>
    <property type="evidence" value="ECO:0007669"/>
    <property type="project" value="InterPro"/>
</dbReference>
<feature type="domain" description="Pyruvate/ketoisovalerate oxidoreductase catalytic" evidence="2">
    <location>
        <begin position="10"/>
        <end position="173"/>
    </location>
</feature>
<evidence type="ECO:0000259" key="2">
    <source>
        <dbReference type="Pfam" id="PF01558"/>
    </source>
</evidence>
<sequence length="189" mass="20006">MIEYRMHGRGGQGSVAAAYLLAATAFEAGWQCQAFPSFGAERRGAPVTAFVRVDQTQIHLRSQIRTPDVLIVQDDTLLQDERITAGLKSGGAMLVNTARDGGEIGAHFGCRCVNIDATELAITHLRRPIPNTGLLAALVTLEGRFALTALEKAVSGRFNGTILEQNLALIADAAAAVSAGAWAEEMSDA</sequence>
<keyword evidence="3" id="KW-0670">Pyruvate</keyword>
<dbReference type="Pfam" id="PF01558">
    <property type="entry name" value="POR"/>
    <property type="match status" value="1"/>
</dbReference>
<evidence type="ECO:0000313" key="4">
    <source>
        <dbReference type="Proteomes" id="UP000318590"/>
    </source>
</evidence>
<dbReference type="InterPro" id="IPR011894">
    <property type="entry name" value="PorC_KorC"/>
</dbReference>
<dbReference type="Gene3D" id="3.40.920.10">
    <property type="entry name" value="Pyruvate-ferredoxin oxidoreductase, PFOR, domain III"/>
    <property type="match status" value="1"/>
</dbReference>
<dbReference type="InterPro" id="IPR002869">
    <property type="entry name" value="Pyrv_flavodox_OxRed_cen"/>
</dbReference>
<dbReference type="InterPro" id="IPR019752">
    <property type="entry name" value="Pyrv/ketoisovalerate_OxRed_cat"/>
</dbReference>
<dbReference type="OrthoDB" id="9794954at2"/>
<dbReference type="NCBIfam" id="TIGR02175">
    <property type="entry name" value="PorC_KorC"/>
    <property type="match status" value="1"/>
</dbReference>
<keyword evidence="1" id="KW-0560">Oxidoreductase</keyword>
<dbReference type="SUPFAM" id="SSF53323">
    <property type="entry name" value="Pyruvate-ferredoxin oxidoreductase, PFOR, domain III"/>
    <property type="match status" value="1"/>
</dbReference>
<protein>
    <submittedName>
        <fullName evidence="3">Pyruvate oxidoreductase subunit gamma</fullName>
    </submittedName>
</protein>
<proteinExistence type="predicted"/>
<dbReference type="EMBL" id="VFSV01000004">
    <property type="protein sequence ID" value="TRD22888.1"/>
    <property type="molecule type" value="Genomic_DNA"/>
</dbReference>
<keyword evidence="4" id="KW-1185">Reference proteome</keyword>
<dbReference type="RefSeq" id="WP_142833468.1">
    <property type="nucleotide sequence ID" value="NZ_VFSV01000004.1"/>
</dbReference>
<accession>A0A547Q942</accession>
<dbReference type="AlphaFoldDB" id="A0A547Q942"/>
<gene>
    <name evidence="3" type="ORF">FEV53_03690</name>
</gene>
<dbReference type="InterPro" id="IPR051626">
    <property type="entry name" value="Oxidoreductase_gamma_subunit"/>
</dbReference>